<name>A0ABS3E6R0_9GAMM</name>
<accession>A0ABS3E6R0</accession>
<organism evidence="1 2">
    <name type="scientific">Microbulbifer salipaludis</name>
    <dbReference type="NCBI Taxonomy" id="187980"/>
    <lineage>
        <taxon>Bacteria</taxon>
        <taxon>Pseudomonadati</taxon>
        <taxon>Pseudomonadota</taxon>
        <taxon>Gammaproteobacteria</taxon>
        <taxon>Cellvibrionales</taxon>
        <taxon>Microbulbiferaceae</taxon>
        <taxon>Microbulbifer</taxon>
    </lineage>
</organism>
<comment type="caution">
    <text evidence="1">The sequence shown here is derived from an EMBL/GenBank/DDBJ whole genome shotgun (WGS) entry which is preliminary data.</text>
</comment>
<keyword evidence="2" id="KW-1185">Reference proteome</keyword>
<sequence>MDWRGFFWVAVNGIESAITRRQASDWKMTVDFSDPVLKLFADASYGLLTNIGPLRWRSFLQSGKIRGYIKGVDVTLFGLNV</sequence>
<dbReference type="Proteomes" id="UP000664293">
    <property type="component" value="Unassembled WGS sequence"/>
</dbReference>
<dbReference type="EMBL" id="JAEKJR010000002">
    <property type="protein sequence ID" value="MBN8431003.1"/>
    <property type="molecule type" value="Genomic_DNA"/>
</dbReference>
<evidence type="ECO:0000313" key="1">
    <source>
        <dbReference type="EMBL" id="MBN8431003.1"/>
    </source>
</evidence>
<reference evidence="1 2" key="1">
    <citation type="submission" date="2020-12" db="EMBL/GenBank/DDBJ databases">
        <title>Oil enriched cultivation method for isolating marine PHA-producing bacteria.</title>
        <authorList>
            <person name="Zheng W."/>
            <person name="Yu S."/>
            <person name="Huang Y."/>
        </authorList>
    </citation>
    <scope>NUCLEOTIDE SEQUENCE [LARGE SCALE GENOMIC DNA]</scope>
    <source>
        <strain evidence="1 2">SN0-2</strain>
    </source>
</reference>
<proteinExistence type="predicted"/>
<evidence type="ECO:0000313" key="2">
    <source>
        <dbReference type="Proteomes" id="UP000664293"/>
    </source>
</evidence>
<protein>
    <submittedName>
        <fullName evidence="1">Uncharacterized protein</fullName>
    </submittedName>
</protein>
<dbReference type="RefSeq" id="WP_207001380.1">
    <property type="nucleotide sequence ID" value="NZ_JAEKJR010000002.1"/>
</dbReference>
<gene>
    <name evidence="1" type="ORF">JF535_09100</name>
</gene>